<keyword evidence="7" id="KW-1185">Reference proteome</keyword>
<dbReference type="InterPro" id="IPR038479">
    <property type="entry name" value="Transthyretin-like_sf"/>
</dbReference>
<evidence type="ECO:0000256" key="1">
    <source>
        <dbReference type="ARBA" id="ARBA00004613"/>
    </source>
</evidence>
<dbReference type="EMBL" id="LN609529">
    <property type="protein sequence ID" value="CEF70135.1"/>
    <property type="molecule type" value="Genomic_DNA"/>
</dbReference>
<keyword evidence="5" id="KW-0812">Transmembrane</keyword>
<dbReference type="Gene3D" id="2.60.40.3330">
    <property type="match status" value="1"/>
</dbReference>
<evidence type="ECO:0000256" key="5">
    <source>
        <dbReference type="SAM" id="Phobius"/>
    </source>
</evidence>
<dbReference type="Pfam" id="PF01060">
    <property type="entry name" value="TTR-52"/>
    <property type="match status" value="1"/>
</dbReference>
<evidence type="ECO:0000256" key="2">
    <source>
        <dbReference type="ARBA" id="ARBA00010112"/>
    </source>
</evidence>
<protein>
    <submittedName>
        <fullName evidence="6 8">Transthyretin-like family-containing protein</fullName>
    </submittedName>
</protein>
<feature type="transmembrane region" description="Helical" evidence="5">
    <location>
        <begin position="6"/>
        <end position="25"/>
    </location>
</feature>
<reference evidence="8" key="2">
    <citation type="submission" date="2020-12" db="UniProtKB">
        <authorList>
            <consortium name="WormBaseParasite"/>
        </authorList>
    </citation>
    <scope>IDENTIFICATION</scope>
</reference>
<sequence>MTYKIIIFLFVLSTSIVVKSCFFIGKTQSVKARGQVFCNSVPYKNVIVKLMEEEFFTSNDFLNGTYTDGDGYFSVRGACREIRSIDPFLEIHHRCGVMPSNCFHLLKIYIPSNFIYSGPKSRVWFDIGIINLKPTYKTYKNYYCRR</sequence>
<accession>A0A090N063</accession>
<evidence type="ECO:0000256" key="3">
    <source>
        <dbReference type="ARBA" id="ARBA00022525"/>
    </source>
</evidence>
<dbReference type="RefSeq" id="XP_024509334.1">
    <property type="nucleotide sequence ID" value="XM_024643690.1"/>
</dbReference>
<gene>
    <name evidence="6 8 9" type="ORF">SRAE_2000477100</name>
</gene>
<proteinExistence type="inferred from homology"/>
<evidence type="ECO:0000313" key="6">
    <source>
        <dbReference type="EMBL" id="CEF70135.1"/>
    </source>
</evidence>
<evidence type="ECO:0000313" key="9">
    <source>
        <dbReference type="WormBase" id="SRAE_2000477100"/>
    </source>
</evidence>
<evidence type="ECO:0000313" key="7">
    <source>
        <dbReference type="Proteomes" id="UP000035682"/>
    </source>
</evidence>
<dbReference type="GO" id="GO:0005576">
    <property type="term" value="C:extracellular region"/>
    <property type="evidence" value="ECO:0007669"/>
    <property type="project" value="UniProtKB-SubCell"/>
</dbReference>
<dbReference type="CTD" id="36382507"/>
<evidence type="ECO:0000256" key="4">
    <source>
        <dbReference type="ARBA" id="ARBA00022729"/>
    </source>
</evidence>
<dbReference type="GeneID" id="36382507"/>
<keyword evidence="5" id="KW-1133">Transmembrane helix</keyword>
<dbReference type="AlphaFoldDB" id="A0A090N063"/>
<dbReference type="GO" id="GO:0009986">
    <property type="term" value="C:cell surface"/>
    <property type="evidence" value="ECO:0007669"/>
    <property type="project" value="InterPro"/>
</dbReference>
<organism evidence="6">
    <name type="scientific">Strongyloides ratti</name>
    <name type="common">Parasitic roundworm</name>
    <dbReference type="NCBI Taxonomy" id="34506"/>
    <lineage>
        <taxon>Eukaryota</taxon>
        <taxon>Metazoa</taxon>
        <taxon>Ecdysozoa</taxon>
        <taxon>Nematoda</taxon>
        <taxon>Chromadorea</taxon>
        <taxon>Rhabditida</taxon>
        <taxon>Tylenchina</taxon>
        <taxon>Panagrolaimomorpha</taxon>
        <taxon>Strongyloidoidea</taxon>
        <taxon>Strongyloididae</taxon>
        <taxon>Strongyloides</taxon>
    </lineage>
</organism>
<dbReference type="WBParaSite" id="SRAE_2000477100.1">
    <property type="protein sequence ID" value="SRAE_2000477100.1"/>
    <property type="gene ID" value="WBGene00265014"/>
</dbReference>
<keyword evidence="4" id="KW-0732">Signal</keyword>
<name>A0A090N063_STRRB</name>
<evidence type="ECO:0000313" key="8">
    <source>
        <dbReference type="WBParaSite" id="SRAE_2000477100.1"/>
    </source>
</evidence>
<keyword evidence="5" id="KW-0472">Membrane</keyword>
<dbReference type="InterPro" id="IPR001534">
    <property type="entry name" value="Transthyretin-like"/>
</dbReference>
<comment type="similarity">
    <text evidence="2">Belongs to the nematode transthyretin-like family.</text>
</comment>
<dbReference type="Proteomes" id="UP000035682">
    <property type="component" value="Unplaced"/>
</dbReference>
<dbReference type="OrthoDB" id="73919at2759"/>
<dbReference type="PANTHER" id="PTHR21700">
    <property type="entry name" value="TRANSTHYRETIN-LIKE FAMILY PROTEIN-RELATED"/>
    <property type="match status" value="1"/>
</dbReference>
<keyword evidence="3" id="KW-0964">Secreted</keyword>
<dbReference type="WormBase" id="SRAE_2000477100">
    <property type="protein sequence ID" value="SRP01175"/>
    <property type="gene ID" value="WBGene00265014"/>
</dbReference>
<comment type="subcellular location">
    <subcellularLocation>
        <location evidence="1">Secreted</location>
    </subcellularLocation>
</comment>
<reference evidence="6 7" key="1">
    <citation type="submission" date="2014-09" db="EMBL/GenBank/DDBJ databases">
        <authorList>
            <person name="Martin A.A."/>
        </authorList>
    </citation>
    <scope>NUCLEOTIDE SEQUENCE</scope>
    <source>
        <strain evidence="7">ED321</strain>
        <strain evidence="6">ED321 Heterogonic</strain>
    </source>
</reference>
<dbReference type="PANTHER" id="PTHR21700:SF24">
    <property type="entry name" value="TRANSTHYRETIN-LIKE FAMILY PROTEIN"/>
    <property type="match status" value="1"/>
</dbReference>